<sequence length="92" mass="10135">MGGLYRLSSVDHWGRSLLGLLLLFGLLLLGLFSRLGSVCLSHLGHFLRSILNIVATGSLHSSEQFIGVDETSPRQIHRCSVHLPRDLGVCHF</sequence>
<organism evidence="1 2">
    <name type="scientific">Pristionchus mayeri</name>
    <dbReference type="NCBI Taxonomy" id="1317129"/>
    <lineage>
        <taxon>Eukaryota</taxon>
        <taxon>Metazoa</taxon>
        <taxon>Ecdysozoa</taxon>
        <taxon>Nematoda</taxon>
        <taxon>Chromadorea</taxon>
        <taxon>Rhabditida</taxon>
        <taxon>Rhabditina</taxon>
        <taxon>Diplogasteromorpha</taxon>
        <taxon>Diplogasteroidea</taxon>
        <taxon>Neodiplogasteridae</taxon>
        <taxon>Pristionchus</taxon>
    </lineage>
</organism>
<dbReference type="Proteomes" id="UP001328107">
    <property type="component" value="Unassembled WGS sequence"/>
</dbReference>
<keyword evidence="2" id="KW-1185">Reference proteome</keyword>
<evidence type="ECO:0000313" key="2">
    <source>
        <dbReference type="Proteomes" id="UP001328107"/>
    </source>
</evidence>
<accession>A0AAN5CG21</accession>
<gene>
    <name evidence="1" type="ORF">PMAYCL1PPCAC_12947</name>
</gene>
<dbReference type="EMBL" id="BTRK01000003">
    <property type="protein sequence ID" value="GMR42752.1"/>
    <property type="molecule type" value="Genomic_DNA"/>
</dbReference>
<evidence type="ECO:0000313" key="1">
    <source>
        <dbReference type="EMBL" id="GMR42752.1"/>
    </source>
</evidence>
<name>A0AAN5CG21_9BILA</name>
<proteinExistence type="predicted"/>
<comment type="caution">
    <text evidence="1">The sequence shown here is derived from an EMBL/GenBank/DDBJ whole genome shotgun (WGS) entry which is preliminary data.</text>
</comment>
<protein>
    <submittedName>
        <fullName evidence="1">Uncharacterized protein</fullName>
    </submittedName>
</protein>
<dbReference type="AlphaFoldDB" id="A0AAN5CG21"/>
<reference evidence="2" key="1">
    <citation type="submission" date="2022-10" db="EMBL/GenBank/DDBJ databases">
        <title>Genome assembly of Pristionchus species.</title>
        <authorList>
            <person name="Yoshida K."/>
            <person name="Sommer R.J."/>
        </authorList>
    </citation>
    <scope>NUCLEOTIDE SEQUENCE [LARGE SCALE GENOMIC DNA]</scope>
    <source>
        <strain evidence="2">RS5460</strain>
    </source>
</reference>